<dbReference type="OrthoDB" id="3234801at2"/>
<proteinExistence type="predicted"/>
<dbReference type="Proteomes" id="UP000030625">
    <property type="component" value="Chromosome"/>
</dbReference>
<name>A0A0A7I4H1_9BIFI</name>
<evidence type="ECO:0000313" key="1">
    <source>
        <dbReference type="EMBL" id="AIZ14866.1"/>
    </source>
</evidence>
<dbReference type="Pfam" id="PF20486">
    <property type="entry name" value="DUF6725"/>
    <property type="match status" value="1"/>
</dbReference>
<dbReference type="EMBL" id="CP007456">
    <property type="protein sequence ID" value="AIZ14866.1"/>
    <property type="molecule type" value="Genomic_DNA"/>
</dbReference>
<dbReference type="AlphaFoldDB" id="A0A0A7I4H1"/>
<dbReference type="STRING" id="1447716.AH68_07220"/>
<reference evidence="1 2" key="1">
    <citation type="journal article" date="2015" name="Genome Announc.">
        <title>Complete and Assembled Genome Sequence of Bifidobacterium kashiwanohense PV20-2, Isolated from the Feces of an Anemic Kenyan Infant.</title>
        <authorList>
            <person name="Vazquez-Gutierrez P."/>
            <person name="Lacroix C."/>
            <person name="Chassard C."/>
            <person name="Klumpp J."/>
            <person name="Jans C."/>
            <person name="Stevens M.J."/>
        </authorList>
    </citation>
    <scope>NUCLEOTIDE SEQUENCE [LARGE SCALE GENOMIC DNA]</scope>
    <source>
        <strain evidence="1 2">PV20-2</strain>
    </source>
</reference>
<sequence>MPIPNEIPAGARIVVRTCEGVDSKDQRMKFRDYVGHVRSWDGQTLEMTRDAAANGSRPEQRVSIPADTIVTIKPVPERSMTRPRP</sequence>
<gene>
    <name evidence="1" type="ORF">AH68_07220</name>
</gene>
<dbReference type="RefSeq" id="WP_039198872.1">
    <property type="nucleotide sequence ID" value="NZ_CP007456.1"/>
</dbReference>
<accession>A0A0A7I4H1</accession>
<organism evidence="1 2">
    <name type="scientific">Bifidobacterium catenulatum PV20-2</name>
    <dbReference type="NCBI Taxonomy" id="1447716"/>
    <lineage>
        <taxon>Bacteria</taxon>
        <taxon>Bacillati</taxon>
        <taxon>Actinomycetota</taxon>
        <taxon>Actinomycetes</taxon>
        <taxon>Bifidobacteriales</taxon>
        <taxon>Bifidobacteriaceae</taxon>
        <taxon>Bifidobacterium</taxon>
    </lineage>
</organism>
<dbReference type="KEGG" id="bka:AH68_07220"/>
<dbReference type="HOGENOM" id="CLU_176807_0_0_11"/>
<protein>
    <submittedName>
        <fullName evidence="1">Uncharacterized protein</fullName>
    </submittedName>
</protein>
<dbReference type="InterPro" id="IPR046571">
    <property type="entry name" value="DUF6725"/>
</dbReference>
<evidence type="ECO:0000313" key="2">
    <source>
        <dbReference type="Proteomes" id="UP000030625"/>
    </source>
</evidence>